<keyword evidence="2" id="KW-1185">Reference proteome</keyword>
<evidence type="ECO:0000313" key="2">
    <source>
        <dbReference type="Proteomes" id="UP001381693"/>
    </source>
</evidence>
<feature type="non-terminal residue" evidence="1">
    <location>
        <position position="1"/>
    </location>
</feature>
<dbReference type="AlphaFoldDB" id="A0AAN8WSR9"/>
<dbReference type="Proteomes" id="UP001381693">
    <property type="component" value="Unassembled WGS sequence"/>
</dbReference>
<reference evidence="1 2" key="1">
    <citation type="submission" date="2023-11" db="EMBL/GenBank/DDBJ databases">
        <title>Halocaridina rubra genome assembly.</title>
        <authorList>
            <person name="Smith C."/>
        </authorList>
    </citation>
    <scope>NUCLEOTIDE SEQUENCE [LARGE SCALE GENOMIC DNA]</scope>
    <source>
        <strain evidence="1">EP-1</strain>
        <tissue evidence="1">Whole</tissue>
    </source>
</reference>
<evidence type="ECO:0000313" key="1">
    <source>
        <dbReference type="EMBL" id="KAK7071577.1"/>
    </source>
</evidence>
<dbReference type="EMBL" id="JAXCGZ010014242">
    <property type="protein sequence ID" value="KAK7071577.1"/>
    <property type="molecule type" value="Genomic_DNA"/>
</dbReference>
<gene>
    <name evidence="1" type="ORF">SK128_005453</name>
</gene>
<name>A0AAN8WSR9_HALRR</name>
<proteinExistence type="predicted"/>
<sequence>RFETVPIHFERFFPDVKICPQCVNVSSVHCSVLKCLKKNVVSSYTFHSRAEDDVLMSERPALLDEMKEILHPRMGGAGHGGPICDNGRAGNAGDEMKEAKKFVLCAHTKLYQGL</sequence>
<accession>A0AAN8WSR9</accession>
<protein>
    <submittedName>
        <fullName evidence="1">Uncharacterized protein</fullName>
    </submittedName>
</protein>
<organism evidence="1 2">
    <name type="scientific">Halocaridina rubra</name>
    <name type="common">Hawaiian red shrimp</name>
    <dbReference type="NCBI Taxonomy" id="373956"/>
    <lineage>
        <taxon>Eukaryota</taxon>
        <taxon>Metazoa</taxon>
        <taxon>Ecdysozoa</taxon>
        <taxon>Arthropoda</taxon>
        <taxon>Crustacea</taxon>
        <taxon>Multicrustacea</taxon>
        <taxon>Malacostraca</taxon>
        <taxon>Eumalacostraca</taxon>
        <taxon>Eucarida</taxon>
        <taxon>Decapoda</taxon>
        <taxon>Pleocyemata</taxon>
        <taxon>Caridea</taxon>
        <taxon>Atyoidea</taxon>
        <taxon>Atyidae</taxon>
        <taxon>Halocaridina</taxon>
    </lineage>
</organism>
<comment type="caution">
    <text evidence="1">The sequence shown here is derived from an EMBL/GenBank/DDBJ whole genome shotgun (WGS) entry which is preliminary data.</text>
</comment>